<proteinExistence type="inferred from homology"/>
<evidence type="ECO:0000256" key="14">
    <source>
        <dbReference type="ARBA" id="ARBA00023140"/>
    </source>
</evidence>
<reference evidence="21" key="1">
    <citation type="submission" date="2022-01" db="EMBL/GenBank/DDBJ databases">
        <authorList>
            <person name="King R."/>
        </authorList>
    </citation>
    <scope>NUCLEOTIDE SEQUENCE</scope>
</reference>
<evidence type="ECO:0000256" key="6">
    <source>
        <dbReference type="ARBA" id="ARBA00022692"/>
    </source>
</evidence>
<dbReference type="GO" id="GO:0005778">
    <property type="term" value="C:peroxisomal membrane"/>
    <property type="evidence" value="ECO:0007669"/>
    <property type="project" value="UniProtKB-SubCell"/>
</dbReference>
<evidence type="ECO:0000256" key="9">
    <source>
        <dbReference type="ARBA" id="ARBA00022786"/>
    </source>
</evidence>
<evidence type="ECO:0000256" key="15">
    <source>
        <dbReference type="ARBA" id="ARBA00032511"/>
    </source>
</evidence>
<evidence type="ECO:0000256" key="19">
    <source>
        <dbReference type="PROSITE-ProRule" id="PRU00175"/>
    </source>
</evidence>
<dbReference type="Proteomes" id="UP001153620">
    <property type="component" value="Chromosome 1"/>
</dbReference>
<keyword evidence="6" id="KW-0812">Transmembrane</keyword>
<keyword evidence="8 19" id="KW-0863">Zinc-finger</keyword>
<organism evidence="21 22">
    <name type="scientific">Chironomus riparius</name>
    <dbReference type="NCBI Taxonomy" id="315576"/>
    <lineage>
        <taxon>Eukaryota</taxon>
        <taxon>Metazoa</taxon>
        <taxon>Ecdysozoa</taxon>
        <taxon>Arthropoda</taxon>
        <taxon>Hexapoda</taxon>
        <taxon>Insecta</taxon>
        <taxon>Pterygota</taxon>
        <taxon>Neoptera</taxon>
        <taxon>Endopterygota</taxon>
        <taxon>Diptera</taxon>
        <taxon>Nematocera</taxon>
        <taxon>Chironomoidea</taxon>
        <taxon>Chironomidae</taxon>
        <taxon>Chironominae</taxon>
        <taxon>Chironomus</taxon>
    </lineage>
</organism>
<keyword evidence="13" id="KW-0472">Membrane</keyword>
<dbReference type="Pfam" id="PF04757">
    <property type="entry name" value="Pex2_Pex12"/>
    <property type="match status" value="1"/>
</dbReference>
<dbReference type="GO" id="GO:0061630">
    <property type="term" value="F:ubiquitin protein ligase activity"/>
    <property type="evidence" value="ECO:0007669"/>
    <property type="project" value="UniProtKB-EC"/>
</dbReference>
<evidence type="ECO:0000256" key="7">
    <source>
        <dbReference type="ARBA" id="ARBA00022723"/>
    </source>
</evidence>
<evidence type="ECO:0000256" key="3">
    <source>
        <dbReference type="ARBA" id="ARBA00008704"/>
    </source>
</evidence>
<dbReference type="GO" id="GO:0005634">
    <property type="term" value="C:nucleus"/>
    <property type="evidence" value="ECO:0007669"/>
    <property type="project" value="UniProtKB-ARBA"/>
</dbReference>
<keyword evidence="4" id="KW-0813">Transport</keyword>
<evidence type="ECO:0000256" key="2">
    <source>
        <dbReference type="ARBA" id="ARBA00004906"/>
    </source>
</evidence>
<keyword evidence="9" id="KW-0833">Ubl conjugation pathway</keyword>
<accession>A0A9N9RL71</accession>
<evidence type="ECO:0000256" key="8">
    <source>
        <dbReference type="ARBA" id="ARBA00022771"/>
    </source>
</evidence>
<name>A0A9N9RL71_9DIPT</name>
<dbReference type="EMBL" id="OU895877">
    <property type="protein sequence ID" value="CAG9800302.1"/>
    <property type="molecule type" value="Genomic_DNA"/>
</dbReference>
<dbReference type="InterPro" id="IPR018957">
    <property type="entry name" value="Znf_C3HC4_RING-type"/>
</dbReference>
<evidence type="ECO:0000256" key="17">
    <source>
        <dbReference type="ARBA" id="ARBA00034523"/>
    </source>
</evidence>
<comment type="pathway">
    <text evidence="2">Protein modification; protein ubiquitination.</text>
</comment>
<keyword evidence="22" id="KW-1185">Reference proteome</keyword>
<dbReference type="PROSITE" id="PS50089">
    <property type="entry name" value="ZF_RING_2"/>
    <property type="match status" value="1"/>
</dbReference>
<dbReference type="InterPro" id="IPR001841">
    <property type="entry name" value="Znf_RING"/>
</dbReference>
<dbReference type="CDD" id="cd16526">
    <property type="entry name" value="RING-HC_PEX2"/>
    <property type="match status" value="1"/>
</dbReference>
<evidence type="ECO:0000256" key="10">
    <source>
        <dbReference type="ARBA" id="ARBA00022833"/>
    </source>
</evidence>
<comment type="subcellular location">
    <subcellularLocation>
        <location evidence="1">Peroxisome membrane</location>
        <topology evidence="1">Multi-pass membrane protein</topology>
    </subcellularLocation>
</comment>
<keyword evidence="5" id="KW-0808">Transferase</keyword>
<dbReference type="Gene3D" id="3.30.40.10">
    <property type="entry name" value="Zinc/RING finger domain, C3HC4 (zinc finger)"/>
    <property type="match status" value="1"/>
</dbReference>
<keyword evidence="12" id="KW-1133">Transmembrane helix</keyword>
<evidence type="ECO:0000256" key="12">
    <source>
        <dbReference type="ARBA" id="ARBA00022989"/>
    </source>
</evidence>
<keyword evidence="10" id="KW-0862">Zinc</keyword>
<keyword evidence="14" id="KW-0576">Peroxisome</keyword>
<sequence length="282" mass="32861">MEKSSYVSRVNQLDAYLLDKEILKIIHDQLNTAYKELSPGLLSRFQPEIDALLKSLIWLNSIYFNKSTFGQQILAITYKNDNLTRNRLIVHYILTILAPYTKEVSHLRFTNKLQLQKVIEWIEFTVKLLSILNFFRFLKNGQYPTVLDYFLRWNHVSESGARMRNIGYAYMNRELIWTGFLELLNVTLPFINYNSLRRKVGQMITSKSKSDQEASKIEPVITVSTLCAICSQRPIIPHHIQCVHVFCYYCIKGSVMADPEFSCPVCDFSYKGEIKHVIVNVE</sequence>
<evidence type="ECO:0000256" key="4">
    <source>
        <dbReference type="ARBA" id="ARBA00022448"/>
    </source>
</evidence>
<evidence type="ECO:0000313" key="21">
    <source>
        <dbReference type="EMBL" id="CAG9800302.1"/>
    </source>
</evidence>
<dbReference type="InterPro" id="IPR006845">
    <property type="entry name" value="Pex_N"/>
</dbReference>
<keyword evidence="11" id="KW-0653">Protein transport</keyword>
<gene>
    <name evidence="21" type="ORF">CHIRRI_LOCUS3251</name>
</gene>
<comment type="catalytic activity">
    <reaction evidence="16">
        <text>[E2 ubiquitin-conjugating enzyme]-S-ubiquitinyl-L-cysteine + [acceptor protein]-L-cysteine = [E2 ubiquitin-conjugating enzyme]-L-cysteine + [acceptor protein]-S-ubiquitinyl-L-cysteine.</text>
        <dbReference type="EC" id="2.3.2.36"/>
    </reaction>
</comment>
<dbReference type="Pfam" id="PF00097">
    <property type="entry name" value="zf-C3HC4"/>
    <property type="match status" value="1"/>
</dbReference>
<evidence type="ECO:0000256" key="1">
    <source>
        <dbReference type="ARBA" id="ARBA00004585"/>
    </source>
</evidence>
<dbReference type="PROSITE" id="PS00518">
    <property type="entry name" value="ZF_RING_1"/>
    <property type="match status" value="1"/>
</dbReference>
<evidence type="ECO:0000256" key="5">
    <source>
        <dbReference type="ARBA" id="ARBA00022679"/>
    </source>
</evidence>
<protein>
    <recommendedName>
        <fullName evidence="18">Peroxisome biogenesis factor 2</fullName>
        <ecNumber evidence="17">2.3.2.36</ecNumber>
    </recommendedName>
    <alternativeName>
        <fullName evidence="15">Peroxin-2</fullName>
    </alternativeName>
</protein>
<keyword evidence="7" id="KW-0479">Metal-binding</keyword>
<dbReference type="EC" id="2.3.2.36" evidence="17"/>
<feature type="domain" description="RING-type" evidence="20">
    <location>
        <begin position="227"/>
        <end position="267"/>
    </location>
</feature>
<comment type="similarity">
    <text evidence="3">Belongs to the pex2/pex10/pex12 family.</text>
</comment>
<evidence type="ECO:0000256" key="16">
    <source>
        <dbReference type="ARBA" id="ARBA00034438"/>
    </source>
</evidence>
<dbReference type="GO" id="GO:0008270">
    <property type="term" value="F:zinc ion binding"/>
    <property type="evidence" value="ECO:0007669"/>
    <property type="project" value="UniProtKB-KW"/>
</dbReference>
<dbReference type="InterPro" id="IPR025654">
    <property type="entry name" value="PEX2/10"/>
</dbReference>
<evidence type="ECO:0000259" key="20">
    <source>
        <dbReference type="PROSITE" id="PS50089"/>
    </source>
</evidence>
<evidence type="ECO:0000256" key="18">
    <source>
        <dbReference type="ARBA" id="ARBA00034543"/>
    </source>
</evidence>
<dbReference type="PANTHER" id="PTHR48178:SF1">
    <property type="entry name" value="PEROXISOME BIOGENESIS FACTOR 2"/>
    <property type="match status" value="1"/>
</dbReference>
<dbReference type="AlphaFoldDB" id="A0A9N9RL71"/>
<dbReference type="PANTHER" id="PTHR48178">
    <property type="entry name" value="PEROXISOME BIOGENESIS FACTOR 2"/>
    <property type="match status" value="1"/>
</dbReference>
<dbReference type="SUPFAM" id="SSF57850">
    <property type="entry name" value="RING/U-box"/>
    <property type="match status" value="1"/>
</dbReference>
<dbReference type="InterPro" id="IPR013083">
    <property type="entry name" value="Znf_RING/FYVE/PHD"/>
</dbReference>
<dbReference type="GO" id="GO:0016558">
    <property type="term" value="P:protein import into peroxisome matrix"/>
    <property type="evidence" value="ECO:0007669"/>
    <property type="project" value="InterPro"/>
</dbReference>
<dbReference type="OrthoDB" id="1701437at2759"/>
<dbReference type="InterPro" id="IPR045859">
    <property type="entry name" value="RING-HC_PEX2"/>
</dbReference>
<evidence type="ECO:0000256" key="13">
    <source>
        <dbReference type="ARBA" id="ARBA00023136"/>
    </source>
</evidence>
<dbReference type="InterPro" id="IPR017907">
    <property type="entry name" value="Znf_RING_CS"/>
</dbReference>
<dbReference type="SMART" id="SM00184">
    <property type="entry name" value="RING"/>
    <property type="match status" value="1"/>
</dbReference>
<reference evidence="21" key="2">
    <citation type="submission" date="2022-10" db="EMBL/GenBank/DDBJ databases">
        <authorList>
            <consortium name="ENA_rothamsted_submissions"/>
            <consortium name="culmorum"/>
            <person name="King R."/>
        </authorList>
    </citation>
    <scope>NUCLEOTIDE SEQUENCE</scope>
</reference>
<evidence type="ECO:0000256" key="11">
    <source>
        <dbReference type="ARBA" id="ARBA00022927"/>
    </source>
</evidence>
<evidence type="ECO:0000313" key="22">
    <source>
        <dbReference type="Proteomes" id="UP001153620"/>
    </source>
</evidence>